<feature type="compositionally biased region" description="Basic and acidic residues" evidence="1">
    <location>
        <begin position="187"/>
        <end position="200"/>
    </location>
</feature>
<feature type="region of interest" description="Disordered" evidence="1">
    <location>
        <begin position="161"/>
        <end position="292"/>
    </location>
</feature>
<feature type="compositionally biased region" description="Basic residues" evidence="1">
    <location>
        <begin position="105"/>
        <end position="116"/>
    </location>
</feature>
<gene>
    <name evidence="2" type="ORF">AVDCRST_MAG54-1148</name>
</gene>
<feature type="region of interest" description="Disordered" evidence="1">
    <location>
        <begin position="1"/>
        <end position="116"/>
    </location>
</feature>
<dbReference type="EMBL" id="CADCTH010000154">
    <property type="protein sequence ID" value="CAA9233734.1"/>
    <property type="molecule type" value="Genomic_DNA"/>
</dbReference>
<proteinExistence type="predicted"/>
<feature type="compositionally biased region" description="Basic residues" evidence="1">
    <location>
        <begin position="212"/>
        <end position="226"/>
    </location>
</feature>
<feature type="non-terminal residue" evidence="2">
    <location>
        <position position="1"/>
    </location>
</feature>
<feature type="compositionally biased region" description="Basic residues" evidence="1">
    <location>
        <begin position="72"/>
        <end position="86"/>
    </location>
</feature>
<feature type="compositionally biased region" description="Basic and acidic residues" evidence="1">
    <location>
        <begin position="42"/>
        <end position="67"/>
    </location>
</feature>
<protein>
    <submittedName>
        <fullName evidence="2">Uncharacterized protein</fullName>
    </submittedName>
</protein>
<name>A0A6J4HV39_9PSEU</name>
<reference evidence="2" key="1">
    <citation type="submission" date="2020-02" db="EMBL/GenBank/DDBJ databases">
        <authorList>
            <person name="Meier V. D."/>
        </authorList>
    </citation>
    <scope>NUCLEOTIDE SEQUENCE</scope>
    <source>
        <strain evidence="2">AVDCRST_MAG54</strain>
    </source>
</reference>
<evidence type="ECO:0000313" key="2">
    <source>
        <dbReference type="EMBL" id="CAA9233734.1"/>
    </source>
</evidence>
<dbReference type="AlphaFoldDB" id="A0A6J4HV39"/>
<feature type="compositionally biased region" description="Basic residues" evidence="1">
    <location>
        <begin position="260"/>
        <end position="269"/>
    </location>
</feature>
<accession>A0A6J4HV39</accession>
<organism evidence="2">
    <name type="scientific">uncultured Actinomycetospora sp</name>
    <dbReference type="NCBI Taxonomy" id="1135996"/>
    <lineage>
        <taxon>Bacteria</taxon>
        <taxon>Bacillati</taxon>
        <taxon>Actinomycetota</taxon>
        <taxon>Actinomycetes</taxon>
        <taxon>Pseudonocardiales</taxon>
        <taxon>Pseudonocardiaceae</taxon>
        <taxon>Actinomycetospora</taxon>
        <taxon>environmental samples</taxon>
    </lineage>
</organism>
<feature type="non-terminal residue" evidence="2">
    <location>
        <position position="292"/>
    </location>
</feature>
<sequence>GDHPRVRLALPGDREPVQRPPPHRRRPGHRDPSDGAAALRLAVDRRPLLRLRPEDRPLPRGVDDADVARGAPRGRRAGRPRARRRLPPPAAAGEDGGDTAVPQRRALRAGHRRRVARARVPRLRLRLPAPGGALRAARGSDHDLPADVDRGRPVVRGAALPHRRRRGPAAARPAAARLHRRRGRACRAADGRAARGHVERPVQGGGGGLRPAPRHRAPYRRGRRPGPGRDRGLGDAGARPPRDRRGLLAARGGARGEGRGRRRPLRHGLRQPGVHGTGAALRRAGHGAAAHV</sequence>
<evidence type="ECO:0000256" key="1">
    <source>
        <dbReference type="SAM" id="MobiDB-lite"/>
    </source>
</evidence>
<feature type="compositionally biased region" description="Low complexity" evidence="1">
    <location>
        <begin position="270"/>
        <end position="292"/>
    </location>
</feature>